<proteinExistence type="predicted"/>
<dbReference type="InterPro" id="IPR050256">
    <property type="entry name" value="Glycosyltransferase_2"/>
</dbReference>
<keyword evidence="1" id="KW-1133">Transmembrane helix</keyword>
<evidence type="ECO:0000313" key="4">
    <source>
        <dbReference type="Proteomes" id="UP000613768"/>
    </source>
</evidence>
<dbReference type="CDD" id="cd04179">
    <property type="entry name" value="DPM_DPG-synthase_like"/>
    <property type="match status" value="1"/>
</dbReference>
<dbReference type="PANTHER" id="PTHR48090">
    <property type="entry name" value="UNDECAPRENYL-PHOSPHATE 4-DEOXY-4-FORMAMIDO-L-ARABINOSE TRANSFERASE-RELATED"/>
    <property type="match status" value="1"/>
</dbReference>
<gene>
    <name evidence="3" type="ORF">IFO71_15430</name>
</gene>
<evidence type="ECO:0000256" key="1">
    <source>
        <dbReference type="SAM" id="Phobius"/>
    </source>
</evidence>
<dbReference type="RefSeq" id="WP_192030555.1">
    <property type="nucleotide sequence ID" value="NZ_JACYTR010000041.1"/>
</dbReference>
<dbReference type="Gene3D" id="3.90.550.10">
    <property type="entry name" value="Spore Coat Polysaccharide Biosynthesis Protein SpsA, Chain A"/>
    <property type="match status" value="1"/>
</dbReference>
<name>A0AAW3ZLV7_9GAMM</name>
<feature type="domain" description="Glycosyltransferase 2-like" evidence="2">
    <location>
        <begin position="9"/>
        <end position="160"/>
    </location>
</feature>
<dbReference type="InterPro" id="IPR029044">
    <property type="entry name" value="Nucleotide-diphossugar_trans"/>
</dbReference>
<dbReference type="Pfam" id="PF00535">
    <property type="entry name" value="Glycos_transf_2"/>
    <property type="match status" value="1"/>
</dbReference>
<evidence type="ECO:0000259" key="2">
    <source>
        <dbReference type="Pfam" id="PF00535"/>
    </source>
</evidence>
<accession>A0AAW3ZLV7</accession>
<protein>
    <submittedName>
        <fullName evidence="3">Glycosyltransferase</fullName>
    </submittedName>
</protein>
<feature type="transmembrane region" description="Helical" evidence="1">
    <location>
        <begin position="229"/>
        <end position="251"/>
    </location>
</feature>
<feature type="transmembrane region" description="Helical" evidence="1">
    <location>
        <begin position="263"/>
        <end position="286"/>
    </location>
</feature>
<dbReference type="InterPro" id="IPR001173">
    <property type="entry name" value="Glyco_trans_2-like"/>
</dbReference>
<evidence type="ECO:0000313" key="3">
    <source>
        <dbReference type="EMBL" id="MBD8527133.1"/>
    </source>
</evidence>
<sequence length="313" mass="34341">MSHPPRIAVLIPCYNEAVTIKQVVSDFKAALPLADVYVFDNNSKDDTARIASEAGARVRRVGLQGKGNVVRRMFADIDADIYVMVDGDDTYHGASAPMLIDTFNSGCHDMVVGIRKAQNEAAYRSGHAWGNKLLTGFLSWLFGRNCRDILSGYRVFSRRFAKSFPVLTAGFDIETELTVHALELKMSVGEAETPYKERPEGSFSKLSTYRDGWRILGTMLRLFSAERPLAFFGAIACMLALLSIVLGIPLINEFVETGLVPRFPTAILSTGLMILAALSGFAGLILDTVTRGRRETKMLAYLQLSVANDKAAS</sequence>
<dbReference type="SUPFAM" id="SSF53448">
    <property type="entry name" value="Nucleotide-diphospho-sugar transferases"/>
    <property type="match status" value="1"/>
</dbReference>
<comment type="caution">
    <text evidence="3">The sequence shown here is derived from an EMBL/GenBank/DDBJ whole genome shotgun (WGS) entry which is preliminary data.</text>
</comment>
<keyword evidence="1" id="KW-0472">Membrane</keyword>
<keyword evidence="4" id="KW-1185">Reference proteome</keyword>
<dbReference type="PANTHER" id="PTHR48090:SF7">
    <property type="entry name" value="RFBJ PROTEIN"/>
    <property type="match status" value="1"/>
</dbReference>
<dbReference type="Proteomes" id="UP000613768">
    <property type="component" value="Unassembled WGS sequence"/>
</dbReference>
<organism evidence="3 4">
    <name type="scientific">Pseudomarimonas arenosa</name>
    <dbReference type="NCBI Taxonomy" id="2774145"/>
    <lineage>
        <taxon>Bacteria</taxon>
        <taxon>Pseudomonadati</taxon>
        <taxon>Pseudomonadota</taxon>
        <taxon>Gammaproteobacteria</taxon>
        <taxon>Lysobacterales</taxon>
        <taxon>Lysobacteraceae</taxon>
        <taxon>Pseudomarimonas</taxon>
    </lineage>
</organism>
<dbReference type="EMBL" id="JACYTR010000041">
    <property type="protein sequence ID" value="MBD8527133.1"/>
    <property type="molecule type" value="Genomic_DNA"/>
</dbReference>
<keyword evidence="1" id="KW-0812">Transmembrane</keyword>
<dbReference type="AlphaFoldDB" id="A0AAW3ZLV7"/>
<reference evidence="3 4" key="1">
    <citation type="submission" date="2020-09" db="EMBL/GenBank/DDBJ databases">
        <title>Pseudoxanthomonas sp. CAU 1598 isolated from sand of Yaerae Beach.</title>
        <authorList>
            <person name="Kim W."/>
        </authorList>
    </citation>
    <scope>NUCLEOTIDE SEQUENCE [LARGE SCALE GENOMIC DNA]</scope>
    <source>
        <strain evidence="3 4">CAU 1598</strain>
    </source>
</reference>